<dbReference type="EMBL" id="ABIY02000122">
    <property type="protein sequence ID" value="EDU99124.1"/>
    <property type="molecule type" value="Genomic_DNA"/>
</dbReference>
<dbReference type="Proteomes" id="UP000003146">
    <property type="component" value="Unassembled WGS sequence"/>
</dbReference>
<comment type="caution">
    <text evidence="1">The sequence shown here is derived from an EMBL/GenBank/DDBJ whole genome shotgun (WGS) entry which is preliminary data.</text>
</comment>
<gene>
    <name evidence="1" type="ORF">BACCOP_03872</name>
</gene>
<dbReference type="OrthoDB" id="1098704at2"/>
<dbReference type="STRING" id="470145.BACCOP_03872"/>
<sequence length="183" mass="21623">MHEAKTYRQYIEQTPFESVWGVLRVQYGETEDVRQSYIDLCEELKTLPPSPKCKPIQIKSVYNSQRETESEKFLYLNVFHVCYRQEALIDQIVKIESTIEVKDEEVLALILYMSTLHGFETGKQADKAMGNWLKSLKDDEKNSIPLSTEKDKAESKSIERKRHYFWKYTIGNDYAYDWSFILP</sequence>
<proteinExistence type="predicted"/>
<evidence type="ECO:0000313" key="1">
    <source>
        <dbReference type="EMBL" id="EDU99124.1"/>
    </source>
</evidence>
<accession>B3JPB3</accession>
<reference evidence="1 2" key="1">
    <citation type="submission" date="2008-04" db="EMBL/GenBank/DDBJ databases">
        <title>Draft genome sequence of Bacteroides coprocola (DSM 17136).</title>
        <authorList>
            <person name="Sudarsanam P."/>
            <person name="Ley R."/>
            <person name="Guruge J."/>
            <person name="Turnbaugh P.J."/>
            <person name="Mahowald M."/>
            <person name="Liep D."/>
            <person name="Gordon J."/>
        </authorList>
    </citation>
    <scope>NUCLEOTIDE SEQUENCE [LARGE SCALE GENOMIC DNA]</scope>
    <source>
        <strain evidence="1 2">DSM 17136</strain>
    </source>
</reference>
<dbReference type="AlphaFoldDB" id="B3JPB3"/>
<protein>
    <submittedName>
        <fullName evidence="1">Uncharacterized protein</fullName>
    </submittedName>
</protein>
<dbReference type="HOGENOM" id="CLU_1472392_0_0_10"/>
<reference evidence="1 2" key="2">
    <citation type="submission" date="2008-04" db="EMBL/GenBank/DDBJ databases">
        <authorList>
            <person name="Fulton L."/>
            <person name="Clifton S."/>
            <person name="Fulton B."/>
            <person name="Xu J."/>
            <person name="Minx P."/>
            <person name="Pepin K.H."/>
            <person name="Johnson M."/>
            <person name="Thiruvilangam P."/>
            <person name="Bhonagiri V."/>
            <person name="Nash W.E."/>
            <person name="Mardis E.R."/>
            <person name="Wilson R.K."/>
        </authorList>
    </citation>
    <scope>NUCLEOTIDE SEQUENCE [LARGE SCALE GENOMIC DNA]</scope>
    <source>
        <strain evidence="1 2">DSM 17136</strain>
    </source>
</reference>
<organism evidence="1 2">
    <name type="scientific">Phocaeicola coprocola DSM 17136</name>
    <dbReference type="NCBI Taxonomy" id="470145"/>
    <lineage>
        <taxon>Bacteria</taxon>
        <taxon>Pseudomonadati</taxon>
        <taxon>Bacteroidota</taxon>
        <taxon>Bacteroidia</taxon>
        <taxon>Bacteroidales</taxon>
        <taxon>Bacteroidaceae</taxon>
        <taxon>Phocaeicola</taxon>
    </lineage>
</organism>
<evidence type="ECO:0000313" key="2">
    <source>
        <dbReference type="Proteomes" id="UP000003146"/>
    </source>
</evidence>
<dbReference type="RefSeq" id="WP_007571471.1">
    <property type="nucleotide sequence ID" value="NZ_DS981509.1"/>
</dbReference>
<name>B3JPB3_9BACT</name>